<keyword evidence="6 7" id="KW-0720">Serine protease</keyword>
<evidence type="ECO:0000256" key="7">
    <source>
        <dbReference type="PROSITE-ProRule" id="PRU01240"/>
    </source>
</evidence>
<dbReference type="InterPro" id="IPR022398">
    <property type="entry name" value="Peptidase_S8_His-AS"/>
</dbReference>
<feature type="domain" description="Peptidase S8/S53" evidence="10">
    <location>
        <begin position="357"/>
        <end position="600"/>
    </location>
</feature>
<protein>
    <submittedName>
        <fullName evidence="11">Peptidase S8</fullName>
    </submittedName>
</protein>
<evidence type="ECO:0000256" key="8">
    <source>
        <dbReference type="RuleBase" id="RU003355"/>
    </source>
</evidence>
<sequence length="634" mass="69612">MEELELRQQQWKSWIALATAALIVLPLSSCSEPKPKSKPAPSATTKSRAESVKAETTSKLKIMQHDMDATSMLCTTECTKDFAHLASGHAEGSTKSEKIKNMMDMHKHMLYISWMNDKRAVERGAVPATVRDKADKLLSEARAAVKKGDKYTSSPFLHNGHRYIVLGSPEPKHLGSGVVGLVKQDVVGQVERHQRRNLRLVPYPAEGHYRVESVKANSTEEMTVRTGEDNGGASHYHVNEVVVRFHKDPTDLELAQIRKDINALTIQKLGYTFVFRSEKMETKTMMRYFEQRWNPVYVEPHYLYMTNDRQIQSGQSAPLSLDDHKSVIPNDVLYKEYQWNLPRISTEKGWSVGRGSDQILVGVLDTGVQADHPDLTGKLVNGMNIVSQEEAPEDDVGHGTHVAGIIAAAVNNGEGVAGMTWYNKILPVKVLDSSGAGSTYSVAQGVIWATDHGAKVINMSLGNYAEAQFLHDALKYAFDHDVVLVAASGNDNSERPGYPAAYPEVLAVAATDQKGQRASFSNYGKYIDVAAPGDSIASTYPGSQYAALSGTSMASPHVAALAALIRSINPELKNTEVMDIIRQTAKDLGEKGKDIYFGYGQIDVEKALDAAEQSAVSLQRYPHNVARKLGKSTK</sequence>
<dbReference type="PANTHER" id="PTHR43399:SF4">
    <property type="entry name" value="CELL WALL-ASSOCIATED PROTEASE"/>
    <property type="match status" value="1"/>
</dbReference>
<dbReference type="Proteomes" id="UP000609346">
    <property type="component" value="Unassembled WGS sequence"/>
</dbReference>
<keyword evidence="3" id="KW-0964">Secreted</keyword>
<evidence type="ECO:0000259" key="10">
    <source>
        <dbReference type="Pfam" id="PF00082"/>
    </source>
</evidence>
<dbReference type="CDD" id="cd07484">
    <property type="entry name" value="Peptidases_S8_Thermitase_like"/>
    <property type="match status" value="1"/>
</dbReference>
<feature type="active site" description="Charge relay system" evidence="7">
    <location>
        <position position="365"/>
    </location>
</feature>
<gene>
    <name evidence="11" type="ORF">H8B09_04365</name>
</gene>
<organism evidence="11 12">
    <name type="scientific">Paenibacillus terricola</name>
    <dbReference type="NCBI Taxonomy" id="2763503"/>
    <lineage>
        <taxon>Bacteria</taxon>
        <taxon>Bacillati</taxon>
        <taxon>Bacillota</taxon>
        <taxon>Bacilli</taxon>
        <taxon>Bacillales</taxon>
        <taxon>Paenibacillaceae</taxon>
        <taxon>Paenibacillus</taxon>
    </lineage>
</organism>
<evidence type="ECO:0000313" key="11">
    <source>
        <dbReference type="EMBL" id="MBD3917977.1"/>
    </source>
</evidence>
<dbReference type="InterPro" id="IPR015500">
    <property type="entry name" value="Peptidase_S8_subtilisin-rel"/>
</dbReference>
<comment type="caution">
    <text evidence="11">The sequence shown here is derived from an EMBL/GenBank/DDBJ whole genome shotgun (WGS) entry which is preliminary data.</text>
</comment>
<dbReference type="Pfam" id="PF00082">
    <property type="entry name" value="Peptidase_S8"/>
    <property type="match status" value="1"/>
</dbReference>
<feature type="region of interest" description="Disordered" evidence="9">
    <location>
        <begin position="30"/>
        <end position="55"/>
    </location>
</feature>
<dbReference type="InterPro" id="IPR036852">
    <property type="entry name" value="Peptidase_S8/S53_dom_sf"/>
</dbReference>
<dbReference type="InterPro" id="IPR023828">
    <property type="entry name" value="Peptidase_S8_Ser-AS"/>
</dbReference>
<proteinExistence type="inferred from homology"/>
<feature type="active site" description="Charge relay system" evidence="7">
    <location>
        <position position="552"/>
    </location>
</feature>
<evidence type="ECO:0000256" key="1">
    <source>
        <dbReference type="ARBA" id="ARBA00004613"/>
    </source>
</evidence>
<dbReference type="PROSITE" id="PS00138">
    <property type="entry name" value="SUBTILASE_SER"/>
    <property type="match status" value="1"/>
</dbReference>
<evidence type="ECO:0000256" key="4">
    <source>
        <dbReference type="ARBA" id="ARBA00022670"/>
    </source>
</evidence>
<dbReference type="InterPro" id="IPR034084">
    <property type="entry name" value="Thermitase-like_dom"/>
</dbReference>
<dbReference type="PROSITE" id="PS00137">
    <property type="entry name" value="SUBTILASE_HIS"/>
    <property type="match status" value="1"/>
</dbReference>
<name>A0ABR8MSS4_9BACL</name>
<keyword evidence="5 7" id="KW-0378">Hydrolase</keyword>
<dbReference type="InterPro" id="IPR051048">
    <property type="entry name" value="Peptidase_S8/S53_subtilisin"/>
</dbReference>
<dbReference type="PROSITE" id="PS00136">
    <property type="entry name" value="SUBTILASE_ASP"/>
    <property type="match status" value="1"/>
</dbReference>
<evidence type="ECO:0000256" key="9">
    <source>
        <dbReference type="SAM" id="MobiDB-lite"/>
    </source>
</evidence>
<dbReference type="EMBL" id="JACXZA010000001">
    <property type="protein sequence ID" value="MBD3917977.1"/>
    <property type="molecule type" value="Genomic_DNA"/>
</dbReference>
<feature type="active site" description="Charge relay system" evidence="7">
    <location>
        <position position="398"/>
    </location>
</feature>
<keyword evidence="12" id="KW-1185">Reference proteome</keyword>
<dbReference type="InterPro" id="IPR023827">
    <property type="entry name" value="Peptidase_S8_Asp-AS"/>
</dbReference>
<comment type="subcellular location">
    <subcellularLocation>
        <location evidence="1">Secreted</location>
    </subcellularLocation>
</comment>
<evidence type="ECO:0000313" key="12">
    <source>
        <dbReference type="Proteomes" id="UP000609346"/>
    </source>
</evidence>
<dbReference type="PROSITE" id="PS51892">
    <property type="entry name" value="SUBTILASE"/>
    <property type="match status" value="1"/>
</dbReference>
<dbReference type="PANTHER" id="PTHR43399">
    <property type="entry name" value="SUBTILISIN-RELATED"/>
    <property type="match status" value="1"/>
</dbReference>
<accession>A0ABR8MSS4</accession>
<evidence type="ECO:0000256" key="2">
    <source>
        <dbReference type="ARBA" id="ARBA00011073"/>
    </source>
</evidence>
<keyword evidence="4 7" id="KW-0645">Protease</keyword>
<comment type="similarity">
    <text evidence="2 7 8">Belongs to the peptidase S8 family.</text>
</comment>
<evidence type="ECO:0000256" key="6">
    <source>
        <dbReference type="ARBA" id="ARBA00022825"/>
    </source>
</evidence>
<dbReference type="InterPro" id="IPR000209">
    <property type="entry name" value="Peptidase_S8/S53_dom"/>
</dbReference>
<dbReference type="SUPFAM" id="SSF52743">
    <property type="entry name" value="Subtilisin-like"/>
    <property type="match status" value="1"/>
</dbReference>
<evidence type="ECO:0000256" key="5">
    <source>
        <dbReference type="ARBA" id="ARBA00022801"/>
    </source>
</evidence>
<dbReference type="Gene3D" id="3.40.50.200">
    <property type="entry name" value="Peptidase S8/S53 domain"/>
    <property type="match status" value="1"/>
</dbReference>
<dbReference type="PRINTS" id="PR00723">
    <property type="entry name" value="SUBTILISIN"/>
</dbReference>
<evidence type="ECO:0000256" key="3">
    <source>
        <dbReference type="ARBA" id="ARBA00022525"/>
    </source>
</evidence>
<reference evidence="11 12" key="1">
    <citation type="submission" date="2020-09" db="EMBL/GenBank/DDBJ databases">
        <title>Paenibacillus sp. strain PR3 16S rRNA gene Genome sequencing and assembly.</title>
        <authorList>
            <person name="Kim J."/>
        </authorList>
    </citation>
    <scope>NUCLEOTIDE SEQUENCE [LARGE SCALE GENOMIC DNA]</scope>
    <source>
        <strain evidence="11 12">PR3</strain>
    </source>
</reference>